<evidence type="ECO:0000256" key="3">
    <source>
        <dbReference type="ARBA" id="ARBA00023136"/>
    </source>
</evidence>
<evidence type="ECO:0000313" key="8">
    <source>
        <dbReference type="Proteomes" id="UP000287224"/>
    </source>
</evidence>
<dbReference type="EMBL" id="BIFQ01000001">
    <property type="protein sequence ID" value="GCE05972.1"/>
    <property type="molecule type" value="Genomic_DNA"/>
</dbReference>
<dbReference type="AlphaFoldDB" id="A0A401ZGJ1"/>
<reference evidence="8" key="1">
    <citation type="submission" date="2018-12" db="EMBL/GenBank/DDBJ databases">
        <title>Tengunoibacter tsumagoiensis gen. nov., sp. nov., Dictyobacter kobayashii sp. nov., D. alpinus sp. nov., and D. joshuensis sp. nov. and description of Dictyobacteraceae fam. nov. within the order Ktedonobacterales isolated from Tengu-no-mugimeshi.</title>
        <authorList>
            <person name="Wang C.M."/>
            <person name="Zheng Y."/>
            <person name="Sakai Y."/>
            <person name="Toyoda A."/>
            <person name="Minakuchi Y."/>
            <person name="Abe K."/>
            <person name="Yokota A."/>
            <person name="Yabe S."/>
        </authorList>
    </citation>
    <scope>NUCLEOTIDE SEQUENCE [LARGE SCALE GENOMIC DNA]</scope>
    <source>
        <strain evidence="8">S-27</strain>
    </source>
</reference>
<feature type="chain" id="PRO_5019085535" evidence="6">
    <location>
        <begin position="28"/>
        <end position="534"/>
    </location>
</feature>
<dbReference type="OrthoDB" id="2513152at2"/>
<feature type="signal peptide" evidence="6">
    <location>
        <begin position="1"/>
        <end position="27"/>
    </location>
</feature>
<evidence type="ECO:0000256" key="6">
    <source>
        <dbReference type="SAM" id="SignalP"/>
    </source>
</evidence>
<dbReference type="RefSeq" id="WP_126596973.1">
    <property type="nucleotide sequence ID" value="NZ_BIFQ01000001.1"/>
</dbReference>
<proteinExistence type="predicted"/>
<sequence length="534" mass="58676">MKSNFSAGKSFASFCLLMLLFVPLISACKTNIGSSSSSSSSNNGPTNLTLWTVPSAGEVGNPPPNWFLIKDVHDKLNINLKVTFLPYGDDGDTKMNAAAAANDLPDFFQVPSNNNIFLQWVRQGLIAPVDSLLPLMPGRTKDRYNDPQMQKIATINGKQYVLQEKTVLNKRQGLLIRKDWLNKLGLKEPKTLDDLLKVAEAFTRNDPDGNGKNDTYGFAATTGVSSPGLGGGWQAFFGAYGLPGVWNFNTPGKISLSLRDPGYLKVVQFLRKMADEKLIDPAWPTLSTNDFRAGWKQQGKYGIISEDFCAAQCQANYQSFDTNFPQGDWEPLAPPQGPNGQSFLGASNNVGLRIAVSKKALDEGKGPAIAKFLEWTNTGEGYYETAFGQKGVHYTFDAQGNVTGQGVPVPFYSHEAAPINQIRNLVYKNTPAELKARYNSFKTKNGRTIDPVKIYDAFASFPWQDQTAAFVIQPASNQADINRYVDENLVQFITGQKPLTDASWNSFIKGLDGLNVSDWEAQANKQLKDGGFIK</sequence>
<keyword evidence="8" id="KW-1185">Reference proteome</keyword>
<name>A0A401ZGJ1_9CHLR</name>
<keyword evidence="3" id="KW-0472">Membrane</keyword>
<dbReference type="PANTHER" id="PTHR43649">
    <property type="entry name" value="ARABINOSE-BINDING PROTEIN-RELATED"/>
    <property type="match status" value="1"/>
</dbReference>
<evidence type="ECO:0000256" key="1">
    <source>
        <dbReference type="ARBA" id="ARBA00022475"/>
    </source>
</evidence>
<organism evidence="7 8">
    <name type="scientific">Dictyobacter aurantiacus</name>
    <dbReference type="NCBI Taxonomy" id="1936993"/>
    <lineage>
        <taxon>Bacteria</taxon>
        <taxon>Bacillati</taxon>
        <taxon>Chloroflexota</taxon>
        <taxon>Ktedonobacteria</taxon>
        <taxon>Ktedonobacterales</taxon>
        <taxon>Dictyobacteraceae</taxon>
        <taxon>Dictyobacter</taxon>
    </lineage>
</organism>
<dbReference type="InterPro" id="IPR006059">
    <property type="entry name" value="SBP"/>
</dbReference>
<accession>A0A401ZGJ1</accession>
<comment type="caution">
    <text evidence="7">The sequence shown here is derived from an EMBL/GenBank/DDBJ whole genome shotgun (WGS) entry which is preliminary data.</text>
</comment>
<keyword evidence="1" id="KW-1003">Cell membrane</keyword>
<keyword evidence="5" id="KW-0449">Lipoprotein</keyword>
<evidence type="ECO:0000256" key="4">
    <source>
        <dbReference type="ARBA" id="ARBA00023139"/>
    </source>
</evidence>
<evidence type="ECO:0000256" key="5">
    <source>
        <dbReference type="ARBA" id="ARBA00023288"/>
    </source>
</evidence>
<gene>
    <name evidence="7" type="primary">ytcQ</name>
    <name evidence="7" type="ORF">KDAU_33010</name>
</gene>
<dbReference type="Proteomes" id="UP000287224">
    <property type="component" value="Unassembled WGS sequence"/>
</dbReference>
<dbReference type="SUPFAM" id="SSF53850">
    <property type="entry name" value="Periplasmic binding protein-like II"/>
    <property type="match status" value="1"/>
</dbReference>
<protein>
    <submittedName>
        <fullName evidence="7">Putative ABC transporter peptide-binding protein YtcQ</fullName>
    </submittedName>
</protein>
<dbReference type="PROSITE" id="PS51257">
    <property type="entry name" value="PROKAR_LIPOPROTEIN"/>
    <property type="match status" value="1"/>
</dbReference>
<evidence type="ECO:0000256" key="2">
    <source>
        <dbReference type="ARBA" id="ARBA00022729"/>
    </source>
</evidence>
<dbReference type="Pfam" id="PF13416">
    <property type="entry name" value="SBP_bac_8"/>
    <property type="match status" value="1"/>
</dbReference>
<keyword evidence="4" id="KW-0564">Palmitate</keyword>
<dbReference type="Gene3D" id="3.40.190.10">
    <property type="entry name" value="Periplasmic binding protein-like II"/>
    <property type="match status" value="2"/>
</dbReference>
<keyword evidence="2 6" id="KW-0732">Signal</keyword>
<dbReference type="InterPro" id="IPR050490">
    <property type="entry name" value="Bact_solute-bd_prot1"/>
</dbReference>
<dbReference type="PANTHER" id="PTHR43649:SF33">
    <property type="entry name" value="POLYGALACTURONAN_RHAMNOGALACTURONAN-BINDING PROTEIN YTCQ"/>
    <property type="match status" value="1"/>
</dbReference>
<evidence type="ECO:0000313" key="7">
    <source>
        <dbReference type="EMBL" id="GCE05972.1"/>
    </source>
</evidence>